<name>A0ACC2NAH2_9HYME</name>
<reference evidence="1" key="1">
    <citation type="submission" date="2023-04" db="EMBL/GenBank/DDBJ databases">
        <title>A chromosome-level genome assembly of the parasitoid wasp Eretmocerus hayati.</title>
        <authorList>
            <person name="Zhong Y."/>
            <person name="Liu S."/>
            <person name="Liu Y."/>
        </authorList>
    </citation>
    <scope>NUCLEOTIDE SEQUENCE</scope>
    <source>
        <strain evidence="1">ZJU_SS_LIU_2023</strain>
    </source>
</reference>
<proteinExistence type="predicted"/>
<dbReference type="Proteomes" id="UP001239111">
    <property type="component" value="Chromosome 4"/>
</dbReference>
<protein>
    <submittedName>
        <fullName evidence="1">Uncharacterized protein</fullName>
    </submittedName>
</protein>
<organism evidence="1 2">
    <name type="scientific">Eretmocerus hayati</name>
    <dbReference type="NCBI Taxonomy" id="131215"/>
    <lineage>
        <taxon>Eukaryota</taxon>
        <taxon>Metazoa</taxon>
        <taxon>Ecdysozoa</taxon>
        <taxon>Arthropoda</taxon>
        <taxon>Hexapoda</taxon>
        <taxon>Insecta</taxon>
        <taxon>Pterygota</taxon>
        <taxon>Neoptera</taxon>
        <taxon>Endopterygota</taxon>
        <taxon>Hymenoptera</taxon>
        <taxon>Apocrita</taxon>
        <taxon>Proctotrupomorpha</taxon>
        <taxon>Chalcidoidea</taxon>
        <taxon>Aphelinidae</taxon>
        <taxon>Aphelininae</taxon>
        <taxon>Eretmocerus</taxon>
    </lineage>
</organism>
<evidence type="ECO:0000313" key="2">
    <source>
        <dbReference type="Proteomes" id="UP001239111"/>
    </source>
</evidence>
<dbReference type="EMBL" id="CM056744">
    <property type="protein sequence ID" value="KAJ8666645.1"/>
    <property type="molecule type" value="Genomic_DNA"/>
</dbReference>
<accession>A0ACC2NAH2</accession>
<comment type="caution">
    <text evidence="1">The sequence shown here is derived from an EMBL/GenBank/DDBJ whole genome shotgun (WGS) entry which is preliminary data.</text>
</comment>
<gene>
    <name evidence="1" type="ORF">QAD02_008307</name>
</gene>
<keyword evidence="2" id="KW-1185">Reference proteome</keyword>
<evidence type="ECO:0000313" key="1">
    <source>
        <dbReference type="EMBL" id="KAJ8666645.1"/>
    </source>
</evidence>
<sequence length="483" mass="54221">MEQGHRRAPKRRNQASVDGTGKIPRRTDYRKRKTTQGPSRDTKSSDDETKQVDESYLQHAVDIGSLNNQAGAGNIHNSESPCHNQTHQSNESCGSVSQYSIPAFQDVSSNSDEDRKNDSNATDSSKETIDGDETYNDCLDVDPNWDEALFNKPQPKEQDRLRDLLTNEEWNMPIQVPVAASKAEVLMAILKLSLKHNWCLSETSDVLQMLNSLFVRSFSPETPYFLKNFFGNAIGVELYPVCPSCKLLVRKFDAGEQSVHCNHCDLEIVVSDPSFNNFFAVMDCKNQIRALIEENSDYYSNVMNKKSNNGTVFRDISDGELWENLRNSLSEEDQKHFGSALFNCDAAPAFETSKYSITPYQFVLNETPQHVRVASPVTAAIYFGKDKPDEASFTKVFIEKANDLSKNGVKCTIKNEEVVIKISFVCACIDSVARAPAQGVIQYNGECGCNWCLNPCVWIYPEKDVKKGKKKEKKETKEEGGCS</sequence>